<evidence type="ECO:0000256" key="5">
    <source>
        <dbReference type="ARBA" id="ARBA00023014"/>
    </source>
</evidence>
<name>A0A9W4WUN4_9GLOM</name>
<dbReference type="Gene3D" id="3.40.50.150">
    <property type="entry name" value="Vaccinia Virus protein VP39"/>
    <property type="match status" value="1"/>
</dbReference>
<dbReference type="PANTHER" id="PTHR13184">
    <property type="entry name" value="37S RIBOSOMAL PROTEIN S22"/>
    <property type="match status" value="1"/>
</dbReference>
<accession>A0A9W4WUN4</accession>
<evidence type="ECO:0000256" key="2">
    <source>
        <dbReference type="ARBA" id="ARBA00022723"/>
    </source>
</evidence>
<dbReference type="GO" id="GO:0008168">
    <property type="term" value="F:methyltransferase activity"/>
    <property type="evidence" value="ECO:0007669"/>
    <property type="project" value="InterPro"/>
</dbReference>
<dbReference type="OrthoDB" id="421327at2759"/>
<feature type="compositionally biased region" description="Basic and acidic residues" evidence="8">
    <location>
        <begin position="572"/>
        <end position="581"/>
    </location>
</feature>
<feature type="region of interest" description="Disordered" evidence="8">
    <location>
        <begin position="525"/>
        <end position="581"/>
    </location>
</feature>
<evidence type="ECO:0000256" key="1">
    <source>
        <dbReference type="ARBA" id="ARBA00004173"/>
    </source>
</evidence>
<dbReference type="GO" id="GO:0046872">
    <property type="term" value="F:metal ion binding"/>
    <property type="evidence" value="ECO:0007669"/>
    <property type="project" value="UniProtKB-KW"/>
</dbReference>
<keyword evidence="6" id="KW-0496">Mitochondrion</keyword>
<keyword evidence="4" id="KW-0408">Iron</keyword>
<protein>
    <submittedName>
        <fullName evidence="9">11718_t:CDS:1</fullName>
    </submittedName>
</protein>
<comment type="subcellular location">
    <subcellularLocation>
        <location evidence="1">Mitochondrion</location>
    </subcellularLocation>
</comment>
<dbReference type="InterPro" id="IPR029063">
    <property type="entry name" value="SAM-dependent_MTases_sf"/>
</dbReference>
<keyword evidence="10" id="KW-1185">Reference proteome</keyword>
<dbReference type="GO" id="GO:0005763">
    <property type="term" value="C:mitochondrial small ribosomal subunit"/>
    <property type="evidence" value="ECO:0007669"/>
    <property type="project" value="TreeGrafter"/>
</dbReference>
<dbReference type="CDD" id="cd02440">
    <property type="entry name" value="AdoMet_MTases"/>
    <property type="match status" value="1"/>
</dbReference>
<dbReference type="GO" id="GO:0006412">
    <property type="term" value="P:translation"/>
    <property type="evidence" value="ECO:0007669"/>
    <property type="project" value="InterPro"/>
</dbReference>
<evidence type="ECO:0000256" key="3">
    <source>
        <dbReference type="ARBA" id="ARBA00022946"/>
    </source>
</evidence>
<dbReference type="InterPro" id="IPR015324">
    <property type="entry name" value="Ribosomal_Rsm22-like"/>
</dbReference>
<reference evidence="9" key="1">
    <citation type="submission" date="2022-08" db="EMBL/GenBank/DDBJ databases">
        <authorList>
            <person name="Kallberg Y."/>
            <person name="Tangrot J."/>
            <person name="Rosling A."/>
        </authorList>
    </citation>
    <scope>NUCLEOTIDE SEQUENCE</scope>
    <source>
        <strain evidence="9">Wild A</strain>
    </source>
</reference>
<evidence type="ECO:0000256" key="6">
    <source>
        <dbReference type="ARBA" id="ARBA00023128"/>
    </source>
</evidence>
<sequence>MSLIFRFFKPRIQKFVGKSYENFRFGRNYSLSIQKSIKEEDFADLAKDKSFKQVLNDINKALSSTGSIEDSLYNIEEYEDKPYVRKSPEASFASKRIGWVMLPDWLNEAVLETIKEHDKEIIKQDAKRIYLSLRSTTGFNPKSDRDFKDPIMGPCKSALNTFKRFAQENEVKPHVLEYGTREAIAYLAGYLPISYGPIFNVLTELKSRIPDFSPQNVLDFGTGPGTAIWATHDIWGRSDQNFLGIDISESMLRTAEKLLSFHSNKDQIKNIEFKRYLTYEPHLKHDLVISAFTLNELLNDNVRETVLESLWNKTNDILVLIENGTPAGFKVIAEARKKILRMENKGQLNEVESITDEARDKKNRGAHVVAPCPHDGTCPLIASRNWCHFSQRINRPYYLMKTKNVKKDNFEDSKYSYVILRKGKRPTRITSTNVDVSSLDVNDKRDLTAEAYHWSRLVMPPMKRSEHVVMDYCYIERGIIPKSQGKIPYRDARKSMWGDLFPHEPKKPAVRRLFSHRIEQLDVKNKEKDQMRIPSGQKISKKKDLTLIREGRLRKKERENDVGLAYSAHQSSHHEKTDIST</sequence>
<proteinExistence type="predicted"/>
<feature type="compositionally biased region" description="Basic and acidic residues" evidence="8">
    <location>
        <begin position="542"/>
        <end position="561"/>
    </location>
</feature>
<dbReference type="GO" id="GO:0003735">
    <property type="term" value="F:structural constituent of ribosome"/>
    <property type="evidence" value="ECO:0007669"/>
    <property type="project" value="TreeGrafter"/>
</dbReference>
<organism evidence="9 10">
    <name type="scientific">Funneliformis geosporum</name>
    <dbReference type="NCBI Taxonomy" id="1117311"/>
    <lineage>
        <taxon>Eukaryota</taxon>
        <taxon>Fungi</taxon>
        <taxon>Fungi incertae sedis</taxon>
        <taxon>Mucoromycota</taxon>
        <taxon>Glomeromycotina</taxon>
        <taxon>Glomeromycetes</taxon>
        <taxon>Glomerales</taxon>
        <taxon>Glomeraceae</taxon>
        <taxon>Funneliformis</taxon>
    </lineage>
</organism>
<evidence type="ECO:0000256" key="7">
    <source>
        <dbReference type="ARBA" id="ARBA00045681"/>
    </source>
</evidence>
<keyword evidence="5" id="KW-0411">Iron-sulfur</keyword>
<evidence type="ECO:0000313" key="10">
    <source>
        <dbReference type="Proteomes" id="UP001153678"/>
    </source>
</evidence>
<dbReference type="GO" id="GO:0051536">
    <property type="term" value="F:iron-sulfur cluster binding"/>
    <property type="evidence" value="ECO:0007669"/>
    <property type="project" value="UniProtKB-KW"/>
</dbReference>
<dbReference type="Proteomes" id="UP001153678">
    <property type="component" value="Unassembled WGS sequence"/>
</dbReference>
<comment type="caution">
    <text evidence="9">The sequence shown here is derived from an EMBL/GenBank/DDBJ whole genome shotgun (WGS) entry which is preliminary data.</text>
</comment>
<dbReference type="SUPFAM" id="SSF53335">
    <property type="entry name" value="S-adenosyl-L-methionine-dependent methyltransferases"/>
    <property type="match status" value="1"/>
</dbReference>
<keyword evidence="2" id="KW-0479">Metal-binding</keyword>
<dbReference type="EMBL" id="CAMKVN010000185">
    <property type="protein sequence ID" value="CAI2164916.1"/>
    <property type="molecule type" value="Genomic_DNA"/>
</dbReference>
<dbReference type="AlphaFoldDB" id="A0A9W4WUN4"/>
<keyword evidence="3" id="KW-0809">Transit peptide</keyword>
<gene>
    <name evidence="9" type="ORF">FWILDA_LOCUS1807</name>
</gene>
<evidence type="ECO:0000256" key="8">
    <source>
        <dbReference type="SAM" id="MobiDB-lite"/>
    </source>
</evidence>
<dbReference type="PANTHER" id="PTHR13184:SF5">
    <property type="entry name" value="METHYLTRANSFERASE-LIKE PROTEIN 17, MITOCHONDRIAL"/>
    <property type="match status" value="1"/>
</dbReference>
<dbReference type="InterPro" id="IPR052571">
    <property type="entry name" value="Mt_RNA_Methyltransferase"/>
</dbReference>
<evidence type="ECO:0000256" key="4">
    <source>
        <dbReference type="ARBA" id="ARBA00023004"/>
    </source>
</evidence>
<dbReference type="Pfam" id="PF09243">
    <property type="entry name" value="Rsm22"/>
    <property type="match status" value="1"/>
</dbReference>
<comment type="function">
    <text evidence="7">Mitochondrial ribosome (mitoribosome) assembly factor. Binds at the interface of the head and body domains of the mitochondrial small ribosomal subunit (mt-SSU), occluding the mRNA channel and preventing compaction of the head domain towards the body. Probable inactive methyltransferase: retains the characteristic folding and ability to bind S-adenosyl-L-methionine, but it probably lost its methyltransferase activity.</text>
</comment>
<evidence type="ECO:0000313" key="9">
    <source>
        <dbReference type="EMBL" id="CAI2164916.1"/>
    </source>
</evidence>